<comment type="caution">
    <text evidence="1">The sequence shown here is derived from an EMBL/GenBank/DDBJ whole genome shotgun (WGS) entry which is preliminary data.</text>
</comment>
<dbReference type="EMBL" id="WRXO01000002">
    <property type="protein sequence ID" value="MVT40546.1"/>
    <property type="molecule type" value="Genomic_DNA"/>
</dbReference>
<evidence type="ECO:0000313" key="2">
    <source>
        <dbReference type="Proteomes" id="UP000468388"/>
    </source>
</evidence>
<dbReference type="AlphaFoldDB" id="A0A6N8J8D4"/>
<name>A0A6N8J8D4_9BACT</name>
<evidence type="ECO:0000313" key="1">
    <source>
        <dbReference type="EMBL" id="MVT40546.1"/>
    </source>
</evidence>
<organism evidence="1 2">
    <name type="scientific">Chitinophaga oryziterrae</name>
    <dbReference type="NCBI Taxonomy" id="1031224"/>
    <lineage>
        <taxon>Bacteria</taxon>
        <taxon>Pseudomonadati</taxon>
        <taxon>Bacteroidota</taxon>
        <taxon>Chitinophagia</taxon>
        <taxon>Chitinophagales</taxon>
        <taxon>Chitinophagaceae</taxon>
        <taxon>Chitinophaga</taxon>
    </lineage>
</organism>
<protein>
    <submittedName>
        <fullName evidence="1">Uncharacterized protein</fullName>
    </submittedName>
</protein>
<sequence length="227" mass="26728">MQWFELLKKEYEHEESMIEAVEKFMNKGQQNLRNGLSISHWGHTELISLMLKHPEIGWHYYPNQFFIKEQGNLSLSKISVDTQNAIWYRSENEKNYFIQEIVLDESLKSSELIFDFQFINNAGLIYHLQQIDIIIEEVWTQLKGFPATEVLQSIGTIEFEMDFNKRVNSIILDDVIGGPIIFGEGSKRFKLQLNNFARKCPGNMAKIRFEFMFNDELIKSEIITLDF</sequence>
<gene>
    <name evidence="1" type="ORF">GO495_08125</name>
</gene>
<keyword evidence="2" id="KW-1185">Reference proteome</keyword>
<dbReference type="RefSeq" id="WP_157299222.1">
    <property type="nucleotide sequence ID" value="NZ_BAAAZB010000010.1"/>
</dbReference>
<accession>A0A6N8J8D4</accession>
<dbReference type="Proteomes" id="UP000468388">
    <property type="component" value="Unassembled WGS sequence"/>
</dbReference>
<reference evidence="1 2" key="1">
    <citation type="submission" date="2019-12" db="EMBL/GenBank/DDBJ databases">
        <title>The draft genomic sequence of strain Chitinophaga oryziterrae JCM 16595.</title>
        <authorList>
            <person name="Zhang X."/>
        </authorList>
    </citation>
    <scope>NUCLEOTIDE SEQUENCE [LARGE SCALE GENOMIC DNA]</scope>
    <source>
        <strain evidence="1 2">JCM 16595</strain>
    </source>
</reference>
<proteinExistence type="predicted"/>